<evidence type="ECO:0000313" key="2">
    <source>
        <dbReference type="EMBL" id="KAK2164159.1"/>
    </source>
</evidence>
<dbReference type="PANTHER" id="PTHR18839:SF0">
    <property type="entry name" value="MITOTIC INTERACTOR AND SUBSTRATE OF PLK1 ISOFORM X1-RELATED"/>
    <property type="match status" value="1"/>
</dbReference>
<evidence type="ECO:0000313" key="3">
    <source>
        <dbReference type="Proteomes" id="UP001208570"/>
    </source>
</evidence>
<feature type="compositionally biased region" description="Basic and acidic residues" evidence="1">
    <location>
        <begin position="453"/>
        <end position="463"/>
    </location>
</feature>
<proteinExistence type="predicted"/>
<feature type="compositionally biased region" description="Polar residues" evidence="1">
    <location>
        <begin position="517"/>
        <end position="541"/>
    </location>
</feature>
<gene>
    <name evidence="2" type="ORF">LSH36_68g11007</name>
</gene>
<dbReference type="Proteomes" id="UP001208570">
    <property type="component" value="Unassembled WGS sequence"/>
</dbReference>
<evidence type="ECO:0000256" key="1">
    <source>
        <dbReference type="SAM" id="MobiDB-lite"/>
    </source>
</evidence>
<feature type="compositionally biased region" description="Polar residues" evidence="1">
    <location>
        <begin position="109"/>
        <end position="124"/>
    </location>
</feature>
<name>A0AAD9K3M1_9ANNE</name>
<protein>
    <recommendedName>
        <fullName evidence="4">A-kinase anchor protein 2 C-terminal domain-containing protein</fullName>
    </recommendedName>
</protein>
<feature type="compositionally biased region" description="Basic and acidic residues" evidence="1">
    <location>
        <begin position="390"/>
        <end position="399"/>
    </location>
</feature>
<accession>A0AAD9K3M1</accession>
<evidence type="ECO:0008006" key="4">
    <source>
        <dbReference type="Google" id="ProtNLM"/>
    </source>
</evidence>
<organism evidence="2 3">
    <name type="scientific">Paralvinella palmiformis</name>
    <dbReference type="NCBI Taxonomy" id="53620"/>
    <lineage>
        <taxon>Eukaryota</taxon>
        <taxon>Metazoa</taxon>
        <taxon>Spiralia</taxon>
        <taxon>Lophotrochozoa</taxon>
        <taxon>Annelida</taxon>
        <taxon>Polychaeta</taxon>
        <taxon>Sedentaria</taxon>
        <taxon>Canalipalpata</taxon>
        <taxon>Terebellida</taxon>
        <taxon>Terebelliformia</taxon>
        <taxon>Alvinellidae</taxon>
        <taxon>Paralvinella</taxon>
    </lineage>
</organism>
<dbReference type="InterPro" id="IPR042779">
    <property type="entry name" value="MISP/MISP3-like"/>
</dbReference>
<feature type="compositionally biased region" description="Basic and acidic residues" evidence="1">
    <location>
        <begin position="298"/>
        <end position="315"/>
    </location>
</feature>
<feature type="region of interest" description="Disordered" evidence="1">
    <location>
        <begin position="293"/>
        <end position="328"/>
    </location>
</feature>
<dbReference type="EMBL" id="JAODUP010000068">
    <property type="protein sequence ID" value="KAK2164159.1"/>
    <property type="molecule type" value="Genomic_DNA"/>
</dbReference>
<dbReference type="AlphaFoldDB" id="A0AAD9K3M1"/>
<feature type="region of interest" description="Disordered" evidence="1">
    <location>
        <begin position="179"/>
        <end position="242"/>
    </location>
</feature>
<feature type="region of interest" description="Disordered" evidence="1">
    <location>
        <begin position="88"/>
        <end position="136"/>
    </location>
</feature>
<feature type="compositionally biased region" description="Low complexity" evidence="1">
    <location>
        <begin position="89"/>
        <end position="108"/>
    </location>
</feature>
<keyword evidence="3" id="KW-1185">Reference proteome</keyword>
<comment type="caution">
    <text evidence="2">The sequence shown here is derived from an EMBL/GenBank/DDBJ whole genome shotgun (WGS) entry which is preliminary data.</text>
</comment>
<reference evidence="2" key="1">
    <citation type="journal article" date="2023" name="Mol. Biol. Evol.">
        <title>Third-Generation Sequencing Reveals the Adaptive Role of the Epigenome in Three Deep-Sea Polychaetes.</title>
        <authorList>
            <person name="Perez M."/>
            <person name="Aroh O."/>
            <person name="Sun Y."/>
            <person name="Lan Y."/>
            <person name="Juniper S.K."/>
            <person name="Young C.R."/>
            <person name="Angers B."/>
            <person name="Qian P.Y."/>
        </authorList>
    </citation>
    <scope>NUCLEOTIDE SEQUENCE</scope>
    <source>
        <strain evidence="2">P08H-3</strain>
    </source>
</reference>
<feature type="compositionally biased region" description="Polar residues" evidence="1">
    <location>
        <begin position="216"/>
        <end position="228"/>
    </location>
</feature>
<feature type="compositionally biased region" description="Basic and acidic residues" evidence="1">
    <location>
        <begin position="365"/>
        <end position="381"/>
    </location>
</feature>
<feature type="compositionally biased region" description="Basic and acidic residues" evidence="1">
    <location>
        <begin position="493"/>
        <end position="511"/>
    </location>
</feature>
<feature type="compositionally biased region" description="Basic and acidic residues" evidence="1">
    <location>
        <begin position="562"/>
        <end position="575"/>
    </location>
</feature>
<dbReference type="PANTHER" id="PTHR18839">
    <property type="entry name" value="MITOTIC INTERACTOR AND SUBSTRATE OF PLK1 MISP FAMILY MEMBER"/>
    <property type="match status" value="1"/>
</dbReference>
<sequence length="575" mass="64655">MNPFTYCNVPNGTIVEGFLSLMLATFAVSERITLMCLIEAEQSEFERREKEHERVQAHESVIDREIRIQQERERELQLLRQIVTTGSGQAAQSQIQPQQQQPPQQQPQTVRDTASPAASDQVMASSPEPKPRPQPVHADVMSYENALSTKSHEGESLIARELREQREREAELRQRYKDMGLGSLLHNQEPPDTPYNAPEPSQPNISKLPARAKATLKSNTSRGMSRSISEPMKIGSTAETNRQDENHLLPGQIPQSASQDMISHQTIAEEPRTPRVHPLDEPDLSDALYKFVPQNETPIEREMRLAREREEELRQSRGYPKQKSDPDAVIEIKEVTAPMPKPHVVYKKGDEGDGKLMQKFASSRIKSEIEKEERREQDLKQQGKISTLSSERDSGHQKYVDVIPKDNLGAGRQPNWKVQSAAARAVSPVHSVDSLDSSSPQPAAEHNGTAAQHHSEPSARTKPEPPVMRRFSTQAMTETEKQNGRPSPNLAESRIEKELREMKEREEELRTLRKSISAMQSNDGALLNNASNGQEQTSAINSDEPKHDQSSSTVKAAKRKSTLAEEWERKFGAST</sequence>
<feature type="region of interest" description="Disordered" evidence="1">
    <location>
        <begin position="363"/>
        <end position="575"/>
    </location>
</feature>